<reference evidence="1" key="2">
    <citation type="submission" date="2024-06" db="UniProtKB">
        <authorList>
            <consortium name="EnsemblMetazoa"/>
        </authorList>
    </citation>
    <scope>IDENTIFICATION</scope>
</reference>
<protein>
    <submittedName>
        <fullName evidence="1">Uncharacterized protein</fullName>
    </submittedName>
</protein>
<dbReference type="GeneID" id="109581175"/>
<evidence type="ECO:0000313" key="2">
    <source>
        <dbReference type="Proteomes" id="UP000007879"/>
    </source>
</evidence>
<dbReference type="RefSeq" id="XP_019850596.1">
    <property type="nucleotide sequence ID" value="XM_019995037.1"/>
</dbReference>
<dbReference type="EnsemblMetazoa" id="XM_019995037.1">
    <property type="protein sequence ID" value="XP_019850596.1"/>
    <property type="gene ID" value="LOC109581175"/>
</dbReference>
<accession>A0AAN0J1I9</accession>
<evidence type="ECO:0000313" key="1">
    <source>
        <dbReference type="EnsemblMetazoa" id="XP_019850596.1"/>
    </source>
</evidence>
<proteinExistence type="predicted"/>
<organism evidence="1 2">
    <name type="scientific">Amphimedon queenslandica</name>
    <name type="common">Sponge</name>
    <dbReference type="NCBI Taxonomy" id="400682"/>
    <lineage>
        <taxon>Eukaryota</taxon>
        <taxon>Metazoa</taxon>
        <taxon>Porifera</taxon>
        <taxon>Demospongiae</taxon>
        <taxon>Heteroscleromorpha</taxon>
        <taxon>Haplosclerida</taxon>
        <taxon>Niphatidae</taxon>
        <taxon>Amphimedon</taxon>
    </lineage>
</organism>
<sequence length="129" mass="15023">MATMLKAISLPPPPFCNCCKFRYATKKYLNGFSYCRQCASHQPNKGKSLTDYAKEYQYFDKVYDYPVCQCCEFAFTLSKEMATLFYENGERFDYCYNCAPNHRVSPNDPGSILNHEGNKELLKVMRENK</sequence>
<dbReference type="KEGG" id="aqu:109581175"/>
<dbReference type="Proteomes" id="UP000007879">
    <property type="component" value="Unassembled WGS sequence"/>
</dbReference>
<reference evidence="2" key="1">
    <citation type="journal article" date="2010" name="Nature">
        <title>The Amphimedon queenslandica genome and the evolution of animal complexity.</title>
        <authorList>
            <person name="Srivastava M."/>
            <person name="Simakov O."/>
            <person name="Chapman J."/>
            <person name="Fahey B."/>
            <person name="Gauthier M.E."/>
            <person name="Mitros T."/>
            <person name="Richards G.S."/>
            <person name="Conaco C."/>
            <person name="Dacre M."/>
            <person name="Hellsten U."/>
            <person name="Larroux C."/>
            <person name="Putnam N.H."/>
            <person name="Stanke M."/>
            <person name="Adamska M."/>
            <person name="Darling A."/>
            <person name="Degnan S.M."/>
            <person name="Oakley T.H."/>
            <person name="Plachetzki D.C."/>
            <person name="Zhai Y."/>
            <person name="Adamski M."/>
            <person name="Calcino A."/>
            <person name="Cummins S.F."/>
            <person name="Goodstein D.M."/>
            <person name="Harris C."/>
            <person name="Jackson D.J."/>
            <person name="Leys S.P."/>
            <person name="Shu S."/>
            <person name="Woodcroft B.J."/>
            <person name="Vervoort M."/>
            <person name="Kosik K.S."/>
            <person name="Manning G."/>
            <person name="Degnan B.M."/>
            <person name="Rokhsar D.S."/>
        </authorList>
    </citation>
    <scope>NUCLEOTIDE SEQUENCE [LARGE SCALE GENOMIC DNA]</scope>
</reference>
<name>A0AAN0J1I9_AMPQE</name>
<dbReference type="AlphaFoldDB" id="A0AAN0J1I9"/>
<keyword evidence="2" id="KW-1185">Reference proteome</keyword>